<comment type="caution">
    <text evidence="7">The sequence shown here is derived from an EMBL/GenBank/DDBJ whole genome shotgun (WGS) entry which is preliminary data.</text>
</comment>
<gene>
    <name evidence="7" type="ORF">R5R35_010709</name>
</gene>
<dbReference type="GO" id="GO:0005739">
    <property type="term" value="C:mitochondrion"/>
    <property type="evidence" value="ECO:0007669"/>
    <property type="project" value="TreeGrafter"/>
</dbReference>
<feature type="transmembrane region" description="Helical" evidence="6">
    <location>
        <begin position="157"/>
        <end position="174"/>
    </location>
</feature>
<feature type="transmembrane region" description="Helical" evidence="6">
    <location>
        <begin position="94"/>
        <end position="112"/>
    </location>
</feature>
<accession>A0AAN9YZ12</accession>
<dbReference type="AlphaFoldDB" id="A0AAN9YZ12"/>
<comment type="subcellular location">
    <subcellularLocation>
        <location evidence="1">Membrane</location>
        <topology evidence="1">Multi-pass membrane protein</topology>
    </subcellularLocation>
</comment>
<keyword evidence="4 6" id="KW-1133">Transmembrane helix</keyword>
<dbReference type="PANTHER" id="PTHR11266">
    <property type="entry name" value="PEROXISOMAL MEMBRANE PROTEIN 2, PXMP2 MPV17"/>
    <property type="match status" value="1"/>
</dbReference>
<evidence type="ECO:0000256" key="6">
    <source>
        <dbReference type="RuleBase" id="RU363053"/>
    </source>
</evidence>
<evidence type="ECO:0000256" key="1">
    <source>
        <dbReference type="ARBA" id="ARBA00004141"/>
    </source>
</evidence>
<evidence type="ECO:0000256" key="4">
    <source>
        <dbReference type="ARBA" id="ARBA00022989"/>
    </source>
</evidence>
<feature type="transmembrane region" description="Helical" evidence="6">
    <location>
        <begin position="58"/>
        <end position="74"/>
    </location>
</feature>
<evidence type="ECO:0000313" key="7">
    <source>
        <dbReference type="EMBL" id="KAK7792085.1"/>
    </source>
</evidence>
<comment type="similarity">
    <text evidence="2 6">Belongs to the peroxisomal membrane protein PXMP2/4 family.</text>
</comment>
<protein>
    <recommendedName>
        <fullName evidence="9">Mpv17-like protein</fullName>
    </recommendedName>
</protein>
<sequence>MAIAKIKHIFKKYPILANSVVYGTLYTGAEFSQQTYTKKIAPATGVPAPYDLTAMGRYGILGLGLYPQVYYFWYRWLDGKYVGTATLTIVKKMALDQFVLTPPLIASFYLFMSIMEQKQDVFEECRNKLLPTFMTSCVFWLPAQGINFLFIPPAARVVYVGSCAFIWVNVICWFKRQDYSKTKED</sequence>
<organism evidence="7 8">
    <name type="scientific">Gryllus longicercus</name>
    <dbReference type="NCBI Taxonomy" id="2509291"/>
    <lineage>
        <taxon>Eukaryota</taxon>
        <taxon>Metazoa</taxon>
        <taxon>Ecdysozoa</taxon>
        <taxon>Arthropoda</taxon>
        <taxon>Hexapoda</taxon>
        <taxon>Insecta</taxon>
        <taxon>Pterygota</taxon>
        <taxon>Neoptera</taxon>
        <taxon>Polyneoptera</taxon>
        <taxon>Orthoptera</taxon>
        <taxon>Ensifera</taxon>
        <taxon>Gryllidea</taxon>
        <taxon>Grylloidea</taxon>
        <taxon>Gryllidae</taxon>
        <taxon>Gryllinae</taxon>
        <taxon>Gryllus</taxon>
    </lineage>
</organism>
<keyword evidence="8" id="KW-1185">Reference proteome</keyword>
<feature type="transmembrane region" description="Helical" evidence="6">
    <location>
        <begin position="133"/>
        <end position="151"/>
    </location>
</feature>
<evidence type="ECO:0000256" key="2">
    <source>
        <dbReference type="ARBA" id="ARBA00006824"/>
    </source>
</evidence>
<dbReference type="Pfam" id="PF04117">
    <property type="entry name" value="Mpv17_PMP22"/>
    <property type="match status" value="1"/>
</dbReference>
<dbReference type="Proteomes" id="UP001378592">
    <property type="component" value="Unassembled WGS sequence"/>
</dbReference>
<evidence type="ECO:0000256" key="3">
    <source>
        <dbReference type="ARBA" id="ARBA00022692"/>
    </source>
</evidence>
<dbReference type="GO" id="GO:0016020">
    <property type="term" value="C:membrane"/>
    <property type="evidence" value="ECO:0007669"/>
    <property type="project" value="UniProtKB-SubCell"/>
</dbReference>
<dbReference type="InterPro" id="IPR007248">
    <property type="entry name" value="Mpv17_PMP22"/>
</dbReference>
<reference evidence="7 8" key="1">
    <citation type="submission" date="2024-03" db="EMBL/GenBank/DDBJ databases">
        <title>The genome assembly and annotation of the cricket Gryllus longicercus Weissman &amp; Gray.</title>
        <authorList>
            <person name="Szrajer S."/>
            <person name="Gray D."/>
            <person name="Ylla G."/>
        </authorList>
    </citation>
    <scope>NUCLEOTIDE SEQUENCE [LARGE SCALE GENOMIC DNA]</scope>
    <source>
        <strain evidence="7">DAG 2021-001</strain>
        <tissue evidence="7">Whole body minus gut</tissue>
    </source>
</reference>
<evidence type="ECO:0000313" key="8">
    <source>
        <dbReference type="Proteomes" id="UP001378592"/>
    </source>
</evidence>
<evidence type="ECO:0000256" key="5">
    <source>
        <dbReference type="ARBA" id="ARBA00023136"/>
    </source>
</evidence>
<evidence type="ECO:0008006" key="9">
    <source>
        <dbReference type="Google" id="ProtNLM"/>
    </source>
</evidence>
<keyword evidence="5 6" id="KW-0472">Membrane</keyword>
<proteinExistence type="inferred from homology"/>
<name>A0AAN9YZ12_9ORTH</name>
<keyword evidence="3 6" id="KW-0812">Transmembrane</keyword>
<dbReference type="EMBL" id="JAZDUA010000473">
    <property type="protein sequence ID" value="KAK7792085.1"/>
    <property type="molecule type" value="Genomic_DNA"/>
</dbReference>
<dbReference type="PANTHER" id="PTHR11266:SF85">
    <property type="entry name" value="MPV17-LIKE PROTEIN"/>
    <property type="match status" value="1"/>
</dbReference>